<accession>A0A316H733</accession>
<gene>
    <name evidence="1" type="ORF">LX99_03603</name>
</gene>
<proteinExistence type="predicted"/>
<sequence>MIIKQLLLCGNYCPAILNQGFFFKKGLSLSKNYGKTLQIYFQANAHIMQNNLFFDADAAGLISRVRSATRN</sequence>
<dbReference type="EMBL" id="QGHA01000007">
    <property type="protein sequence ID" value="PWK75870.1"/>
    <property type="molecule type" value="Genomic_DNA"/>
</dbReference>
<protein>
    <submittedName>
        <fullName evidence="1">Uncharacterized protein</fullName>
    </submittedName>
</protein>
<keyword evidence="2" id="KW-1185">Reference proteome</keyword>
<evidence type="ECO:0000313" key="1">
    <source>
        <dbReference type="EMBL" id="PWK75870.1"/>
    </source>
</evidence>
<reference evidence="1 2" key="1">
    <citation type="submission" date="2018-05" db="EMBL/GenBank/DDBJ databases">
        <title>Genomic Encyclopedia of Archaeal and Bacterial Type Strains, Phase II (KMG-II): from individual species to whole genera.</title>
        <authorList>
            <person name="Goeker M."/>
        </authorList>
    </citation>
    <scope>NUCLEOTIDE SEQUENCE [LARGE SCALE GENOMIC DNA]</scope>
    <source>
        <strain evidence="1 2">DSM 19975</strain>
    </source>
</reference>
<organism evidence="1 2">
    <name type="scientific">Mucilaginibacter oryzae</name>
    <dbReference type="NCBI Taxonomy" id="468058"/>
    <lineage>
        <taxon>Bacteria</taxon>
        <taxon>Pseudomonadati</taxon>
        <taxon>Bacteroidota</taxon>
        <taxon>Sphingobacteriia</taxon>
        <taxon>Sphingobacteriales</taxon>
        <taxon>Sphingobacteriaceae</taxon>
        <taxon>Mucilaginibacter</taxon>
    </lineage>
</organism>
<name>A0A316H733_9SPHI</name>
<dbReference type="AlphaFoldDB" id="A0A316H733"/>
<dbReference type="Proteomes" id="UP000245678">
    <property type="component" value="Unassembled WGS sequence"/>
</dbReference>
<evidence type="ECO:0000313" key="2">
    <source>
        <dbReference type="Proteomes" id="UP000245678"/>
    </source>
</evidence>
<comment type="caution">
    <text evidence="1">The sequence shown here is derived from an EMBL/GenBank/DDBJ whole genome shotgun (WGS) entry which is preliminary data.</text>
</comment>